<comment type="caution">
    <text evidence="1">The sequence shown here is derived from an EMBL/GenBank/DDBJ whole genome shotgun (WGS) entry which is preliminary data.</text>
</comment>
<sequence>MGAKPSASVVVGNDSLPSVVLGNDPLEFLRRMNRIYVNDKGRYIKFQFSGTVFSGPRELKDNILRYYDEDYLGIAPFSQVQCNSNEEVADLIPSEVQLPVPFIAANDIDDASWIINEALGNHCAFTYNSYCFIGFISRASDNFRNNDVIQKFFNENNLGPLCFVDETGTTFLVLNGSMQWMKCLPTSRIIY</sequence>
<organism evidence="1 2">
    <name type="scientific">Protea cynaroides</name>
    <dbReference type="NCBI Taxonomy" id="273540"/>
    <lineage>
        <taxon>Eukaryota</taxon>
        <taxon>Viridiplantae</taxon>
        <taxon>Streptophyta</taxon>
        <taxon>Embryophyta</taxon>
        <taxon>Tracheophyta</taxon>
        <taxon>Spermatophyta</taxon>
        <taxon>Magnoliopsida</taxon>
        <taxon>Proteales</taxon>
        <taxon>Proteaceae</taxon>
        <taxon>Protea</taxon>
    </lineage>
</organism>
<name>A0A9Q0GVE4_9MAGN</name>
<dbReference type="Proteomes" id="UP001141806">
    <property type="component" value="Unassembled WGS sequence"/>
</dbReference>
<dbReference type="AlphaFoldDB" id="A0A9Q0GVE4"/>
<evidence type="ECO:0000313" key="1">
    <source>
        <dbReference type="EMBL" id="KAJ4954314.1"/>
    </source>
</evidence>
<reference evidence="1" key="1">
    <citation type="journal article" date="2023" name="Plant J.">
        <title>The genome of the king protea, Protea cynaroides.</title>
        <authorList>
            <person name="Chang J."/>
            <person name="Duong T.A."/>
            <person name="Schoeman C."/>
            <person name="Ma X."/>
            <person name="Roodt D."/>
            <person name="Barker N."/>
            <person name="Li Z."/>
            <person name="Van de Peer Y."/>
            <person name="Mizrachi E."/>
        </authorList>
    </citation>
    <scope>NUCLEOTIDE SEQUENCE</scope>
    <source>
        <tissue evidence="1">Young leaves</tissue>
    </source>
</reference>
<protein>
    <submittedName>
        <fullName evidence="1">Uncharacterized protein</fullName>
    </submittedName>
</protein>
<evidence type="ECO:0000313" key="2">
    <source>
        <dbReference type="Proteomes" id="UP001141806"/>
    </source>
</evidence>
<proteinExistence type="predicted"/>
<accession>A0A9Q0GVE4</accession>
<gene>
    <name evidence="1" type="ORF">NE237_011097</name>
</gene>
<keyword evidence="2" id="KW-1185">Reference proteome</keyword>
<dbReference type="EMBL" id="JAMYWD010000011">
    <property type="protein sequence ID" value="KAJ4954314.1"/>
    <property type="molecule type" value="Genomic_DNA"/>
</dbReference>